<keyword evidence="3" id="KW-1185">Reference proteome</keyword>
<feature type="signal peptide" evidence="1">
    <location>
        <begin position="1"/>
        <end position="24"/>
    </location>
</feature>
<comment type="caution">
    <text evidence="2">The sequence shown here is derived from an EMBL/GenBank/DDBJ whole genome shotgun (WGS) entry which is preliminary data.</text>
</comment>
<evidence type="ECO:0000313" key="2">
    <source>
        <dbReference type="EMBL" id="KAK7690622.1"/>
    </source>
</evidence>
<keyword evidence="1" id="KW-0732">Signal</keyword>
<proteinExistence type="predicted"/>
<dbReference type="EMBL" id="JASBNA010000006">
    <property type="protein sequence ID" value="KAK7690622.1"/>
    <property type="molecule type" value="Genomic_DNA"/>
</dbReference>
<dbReference type="AlphaFoldDB" id="A0AAW0GDW5"/>
<sequence length="108" mass="12367">MQLGFSFSLLLATLVLAMSSVVEAAPTVKRSSGMITLPLKRIAQNRDDVHPLVLLQQHINRGLKRGARMAGREAPSDLELRENLHKRMFIPRSWQETQPWQALQPKWR</sequence>
<name>A0AAW0GDW5_9APHY</name>
<gene>
    <name evidence="2" type="ORF">QCA50_005721</name>
</gene>
<dbReference type="Proteomes" id="UP001385951">
    <property type="component" value="Unassembled WGS sequence"/>
</dbReference>
<protein>
    <submittedName>
        <fullName evidence="2">Uncharacterized protein</fullName>
    </submittedName>
</protein>
<evidence type="ECO:0000313" key="3">
    <source>
        <dbReference type="Proteomes" id="UP001385951"/>
    </source>
</evidence>
<organism evidence="2 3">
    <name type="scientific">Cerrena zonata</name>
    <dbReference type="NCBI Taxonomy" id="2478898"/>
    <lineage>
        <taxon>Eukaryota</taxon>
        <taxon>Fungi</taxon>
        <taxon>Dikarya</taxon>
        <taxon>Basidiomycota</taxon>
        <taxon>Agaricomycotina</taxon>
        <taxon>Agaricomycetes</taxon>
        <taxon>Polyporales</taxon>
        <taxon>Cerrenaceae</taxon>
        <taxon>Cerrena</taxon>
    </lineage>
</organism>
<evidence type="ECO:0000256" key="1">
    <source>
        <dbReference type="SAM" id="SignalP"/>
    </source>
</evidence>
<feature type="chain" id="PRO_5043351007" evidence="1">
    <location>
        <begin position="25"/>
        <end position="108"/>
    </location>
</feature>
<reference evidence="2 3" key="1">
    <citation type="submission" date="2022-09" db="EMBL/GenBank/DDBJ databases">
        <authorList>
            <person name="Palmer J.M."/>
        </authorList>
    </citation>
    <scope>NUCLEOTIDE SEQUENCE [LARGE SCALE GENOMIC DNA]</scope>
    <source>
        <strain evidence="2 3">DSM 7382</strain>
    </source>
</reference>
<accession>A0AAW0GDW5</accession>